<dbReference type="Pfam" id="PF07916">
    <property type="entry name" value="TraG_N"/>
    <property type="match status" value="1"/>
</dbReference>
<dbReference type="RefSeq" id="WP_407280364.1">
    <property type="nucleotide sequence ID" value="NZ_CP141259.1"/>
</dbReference>
<keyword evidence="1" id="KW-0472">Membrane</keyword>
<dbReference type="EMBL" id="CP141259">
    <property type="protein sequence ID" value="WRL48013.1"/>
    <property type="molecule type" value="Genomic_DNA"/>
</dbReference>
<proteinExistence type="predicted"/>
<keyword evidence="4" id="KW-1185">Reference proteome</keyword>
<evidence type="ECO:0000259" key="2">
    <source>
        <dbReference type="Pfam" id="PF07916"/>
    </source>
</evidence>
<name>A0ABZ1AV72_AROEV</name>
<evidence type="ECO:0000313" key="4">
    <source>
        <dbReference type="Proteomes" id="UP001626593"/>
    </source>
</evidence>
<feature type="transmembrane region" description="Helical" evidence="1">
    <location>
        <begin position="67"/>
        <end position="87"/>
    </location>
</feature>
<dbReference type="InterPro" id="IPR012931">
    <property type="entry name" value="TraG_N_Proteobacteria"/>
</dbReference>
<feature type="transmembrane region" description="Helical" evidence="1">
    <location>
        <begin position="405"/>
        <end position="429"/>
    </location>
</feature>
<protein>
    <submittedName>
        <fullName evidence="3">Conjugal transfer protein TraG N-terminal domain-containing protein</fullName>
    </submittedName>
</protein>
<evidence type="ECO:0000256" key="1">
    <source>
        <dbReference type="SAM" id="Phobius"/>
    </source>
</evidence>
<feature type="transmembrane region" description="Helical" evidence="1">
    <location>
        <begin position="379"/>
        <end position="398"/>
    </location>
</feature>
<feature type="transmembrane region" description="Helical" evidence="1">
    <location>
        <begin position="25"/>
        <end position="47"/>
    </location>
</feature>
<sequence length="538" mass="58302">MSVDSYLELFTTMYGWAFAGVFRDILVDTGIIFLPFLFIIIGTWLRAHEMNAVEGADAAWMVRKMEVEFWTAIFVMAFCFTPVGTSLENVKLHHTPATTALNPAPATATGTNSDSTYDDAFSSVPQHLELPPWWFAVMSLSGGFNDAVRGGISGGLSGLREVEEFARSAAVEDPSLRAEVQRFFNECYLPARSRYLEAPPSPSAAAALEAYGDGDPDWMGSHAFQADPNLYPALHARAGVPGFALDVAHQDADMDANAAVPDYGRPTCHEWWADPALGVRAKLVKGIGNLAAAPTSLTEKVSLVFSSVAVEKREDGLARLAMGRSNPAIAPEMMLPDDNRSWYQALLGAGPDVAGMAGMVNKALHAQASRFPIIQFATLAQPLILMGIYMFMPLILVFGRYSLQIMFLGALAIFTVKLWAVLWYIAMWIDEHLWVAMYPDAEHLLFNVLHLEFDTALKRSTLNTLLIGLYLGLPLIWSGMMGWASLHVVHGIDAMKRSAISSGMVSGQAGVGIAANVVGGVGGRVGGVARRAARSITR</sequence>
<dbReference type="Proteomes" id="UP001626593">
    <property type="component" value="Chromosome"/>
</dbReference>
<keyword evidence="1" id="KW-0812">Transmembrane</keyword>
<feature type="domain" description="TraG N-terminal Proteobacteria" evidence="2">
    <location>
        <begin position="8"/>
        <end position="502"/>
    </location>
</feature>
<reference evidence="3 4" key="1">
    <citation type="submission" date="2023-12" db="EMBL/GenBank/DDBJ databases">
        <title>A. evansii MAY27, complete genome.</title>
        <authorList>
            <person name="Wang Y."/>
        </authorList>
    </citation>
    <scope>NUCLEOTIDE SEQUENCE [LARGE SCALE GENOMIC DNA]</scope>
    <source>
        <strain evidence="3 4">MAY27</strain>
    </source>
</reference>
<accession>A0ABZ1AV72</accession>
<organism evidence="3 4">
    <name type="scientific">Aromatoleum evansii</name>
    <name type="common">Azoarcus evansii</name>
    <dbReference type="NCBI Taxonomy" id="59406"/>
    <lineage>
        <taxon>Bacteria</taxon>
        <taxon>Pseudomonadati</taxon>
        <taxon>Pseudomonadota</taxon>
        <taxon>Betaproteobacteria</taxon>
        <taxon>Rhodocyclales</taxon>
        <taxon>Rhodocyclaceae</taxon>
        <taxon>Aromatoleum</taxon>
    </lineage>
</organism>
<keyword evidence="1" id="KW-1133">Transmembrane helix</keyword>
<evidence type="ECO:0000313" key="3">
    <source>
        <dbReference type="EMBL" id="WRL48013.1"/>
    </source>
</evidence>
<feature type="transmembrane region" description="Helical" evidence="1">
    <location>
        <begin position="467"/>
        <end position="489"/>
    </location>
</feature>
<gene>
    <name evidence="3" type="ORF">U5817_08230</name>
</gene>